<keyword evidence="4" id="KW-0560">Oxidoreductase</keyword>
<feature type="domain" description="FAD-binding" evidence="5">
    <location>
        <begin position="68"/>
        <end position="113"/>
    </location>
</feature>
<dbReference type="EMBL" id="KN837171">
    <property type="protein sequence ID" value="KIJ37225.1"/>
    <property type="molecule type" value="Genomic_DNA"/>
</dbReference>
<accession>A0A0C9VI73</accession>
<feature type="domain" description="FAD-binding" evidence="5">
    <location>
        <begin position="176"/>
        <end position="254"/>
    </location>
</feature>
<dbReference type="InterPro" id="IPR050641">
    <property type="entry name" value="RIFMO-like"/>
</dbReference>
<evidence type="ECO:0000256" key="1">
    <source>
        <dbReference type="ARBA" id="ARBA00001974"/>
    </source>
</evidence>
<comment type="cofactor">
    <cofactor evidence="1">
        <name>FAD</name>
        <dbReference type="ChEBI" id="CHEBI:57692"/>
    </cofactor>
</comment>
<dbReference type="Pfam" id="PF01494">
    <property type="entry name" value="FAD_binding_3"/>
    <property type="match status" value="2"/>
</dbReference>
<dbReference type="InterPro" id="IPR002938">
    <property type="entry name" value="FAD-bd"/>
</dbReference>
<dbReference type="Gene3D" id="3.50.50.60">
    <property type="entry name" value="FAD/NAD(P)-binding domain"/>
    <property type="match status" value="1"/>
</dbReference>
<dbReference type="GO" id="GO:0071949">
    <property type="term" value="F:FAD binding"/>
    <property type="evidence" value="ECO:0007669"/>
    <property type="project" value="InterPro"/>
</dbReference>
<evidence type="ECO:0000313" key="7">
    <source>
        <dbReference type="Proteomes" id="UP000054279"/>
    </source>
</evidence>
<keyword evidence="3" id="KW-0274">FAD</keyword>
<dbReference type="AlphaFoldDB" id="A0A0C9VI73"/>
<evidence type="ECO:0000313" key="6">
    <source>
        <dbReference type="EMBL" id="KIJ37225.1"/>
    </source>
</evidence>
<keyword evidence="2" id="KW-0285">Flavoprotein</keyword>
<dbReference type="SUPFAM" id="SSF51905">
    <property type="entry name" value="FAD/NAD(P)-binding domain"/>
    <property type="match status" value="1"/>
</dbReference>
<evidence type="ECO:0000256" key="4">
    <source>
        <dbReference type="ARBA" id="ARBA00023002"/>
    </source>
</evidence>
<dbReference type="HOGENOM" id="CLU_891899_0_0_1"/>
<sequence length="312" mass="34503">MVRERSSSRKDSRGTVLNTIDSTDRIVEEGTPLQGPALFRISHRVVNHQLGLKHAFDKVPFLGSDRIVVGYQQDGDASAVVSFEDGSSIKTRYIVGANGARSTIRKLAGIDFRDPFNGDSYDEPPILPALNYVLADVYLELPFPPAIQLDRVMGIMNPFFFIVPFSATSDGKEVLCRIALKSIEGRELTVLEVTTESRYHTRSTLAANYFKKNGNYYILLVGDAAYIDTPLGGQCMNLGICDGVAIAHAIRRHIDACNSSSADADAILAKCTDRRREIGLSVIGGTQTFNYLIYWKKGRRRIVRNIILAVLI</sequence>
<evidence type="ECO:0000259" key="5">
    <source>
        <dbReference type="Pfam" id="PF01494"/>
    </source>
</evidence>
<dbReference type="OrthoDB" id="10016252at2759"/>
<evidence type="ECO:0000256" key="2">
    <source>
        <dbReference type="ARBA" id="ARBA00022630"/>
    </source>
</evidence>
<dbReference type="PANTHER" id="PTHR43004:SF19">
    <property type="entry name" value="BINDING MONOOXYGENASE, PUTATIVE (JCVI)-RELATED"/>
    <property type="match status" value="1"/>
</dbReference>
<dbReference type="Gene3D" id="3.30.70.2450">
    <property type="match status" value="1"/>
</dbReference>
<gene>
    <name evidence="6" type="ORF">M422DRAFT_260389</name>
</gene>
<proteinExistence type="predicted"/>
<dbReference type="InterPro" id="IPR036188">
    <property type="entry name" value="FAD/NAD-bd_sf"/>
</dbReference>
<name>A0A0C9VI73_SPHS4</name>
<dbReference type="PRINTS" id="PR00420">
    <property type="entry name" value="RNGMNOXGNASE"/>
</dbReference>
<dbReference type="Proteomes" id="UP000054279">
    <property type="component" value="Unassembled WGS sequence"/>
</dbReference>
<reference evidence="6 7" key="1">
    <citation type="submission" date="2014-06" db="EMBL/GenBank/DDBJ databases">
        <title>Evolutionary Origins and Diversification of the Mycorrhizal Mutualists.</title>
        <authorList>
            <consortium name="DOE Joint Genome Institute"/>
            <consortium name="Mycorrhizal Genomics Consortium"/>
            <person name="Kohler A."/>
            <person name="Kuo A."/>
            <person name="Nagy L.G."/>
            <person name="Floudas D."/>
            <person name="Copeland A."/>
            <person name="Barry K.W."/>
            <person name="Cichocki N."/>
            <person name="Veneault-Fourrey C."/>
            <person name="LaButti K."/>
            <person name="Lindquist E.A."/>
            <person name="Lipzen A."/>
            <person name="Lundell T."/>
            <person name="Morin E."/>
            <person name="Murat C."/>
            <person name="Riley R."/>
            <person name="Ohm R."/>
            <person name="Sun H."/>
            <person name="Tunlid A."/>
            <person name="Henrissat B."/>
            <person name="Grigoriev I.V."/>
            <person name="Hibbett D.S."/>
            <person name="Martin F."/>
        </authorList>
    </citation>
    <scope>NUCLEOTIDE SEQUENCE [LARGE SCALE GENOMIC DNA]</scope>
    <source>
        <strain evidence="6 7">SS14</strain>
    </source>
</reference>
<dbReference type="PANTHER" id="PTHR43004">
    <property type="entry name" value="TRK SYSTEM POTASSIUM UPTAKE PROTEIN"/>
    <property type="match status" value="1"/>
</dbReference>
<organism evidence="6 7">
    <name type="scientific">Sphaerobolus stellatus (strain SS14)</name>
    <dbReference type="NCBI Taxonomy" id="990650"/>
    <lineage>
        <taxon>Eukaryota</taxon>
        <taxon>Fungi</taxon>
        <taxon>Dikarya</taxon>
        <taxon>Basidiomycota</taxon>
        <taxon>Agaricomycotina</taxon>
        <taxon>Agaricomycetes</taxon>
        <taxon>Phallomycetidae</taxon>
        <taxon>Geastrales</taxon>
        <taxon>Sphaerobolaceae</taxon>
        <taxon>Sphaerobolus</taxon>
    </lineage>
</organism>
<dbReference type="GO" id="GO:0016709">
    <property type="term" value="F:oxidoreductase activity, acting on paired donors, with incorporation or reduction of molecular oxygen, NAD(P)H as one donor, and incorporation of one atom of oxygen"/>
    <property type="evidence" value="ECO:0007669"/>
    <property type="project" value="UniProtKB-ARBA"/>
</dbReference>
<keyword evidence="7" id="KW-1185">Reference proteome</keyword>
<evidence type="ECO:0000256" key="3">
    <source>
        <dbReference type="ARBA" id="ARBA00022827"/>
    </source>
</evidence>
<protein>
    <recommendedName>
        <fullName evidence="5">FAD-binding domain-containing protein</fullName>
    </recommendedName>
</protein>